<accession>L7MCF4</accession>
<sequence>MSLVKYTLSLVLVLIFGLIIGREDVLSDSIFAVGVFENCSEPHRPPLKCFVDSNHTSDCRPPCFCLTDLDNDRDKGDGYCVRLR</sequence>
<organism evidence="2">
    <name type="scientific">Rhipicephalus pulchellus</name>
    <name type="common">Yellow backed tick</name>
    <name type="synonym">Dermacentor pulchellus</name>
    <dbReference type="NCBI Taxonomy" id="72859"/>
    <lineage>
        <taxon>Eukaryota</taxon>
        <taxon>Metazoa</taxon>
        <taxon>Ecdysozoa</taxon>
        <taxon>Arthropoda</taxon>
        <taxon>Chelicerata</taxon>
        <taxon>Arachnida</taxon>
        <taxon>Acari</taxon>
        <taxon>Parasitiformes</taxon>
        <taxon>Ixodida</taxon>
        <taxon>Ixodoidea</taxon>
        <taxon>Ixodidae</taxon>
        <taxon>Rhipicephalinae</taxon>
        <taxon>Rhipicephalus</taxon>
        <taxon>Rhipicephalus</taxon>
    </lineage>
</organism>
<protein>
    <submittedName>
        <fullName evidence="2">Putative 8 kDa amblyomma family</fullName>
    </submittedName>
</protein>
<feature type="signal peptide" evidence="1">
    <location>
        <begin position="1"/>
        <end position="21"/>
    </location>
</feature>
<evidence type="ECO:0000256" key="1">
    <source>
        <dbReference type="SAM" id="SignalP"/>
    </source>
</evidence>
<keyword evidence="1" id="KW-0732">Signal</keyword>
<dbReference type="EMBL" id="GACK01004126">
    <property type="protein sequence ID" value="JAA60908.1"/>
    <property type="molecule type" value="mRNA"/>
</dbReference>
<feature type="chain" id="PRO_5003981884" evidence="1">
    <location>
        <begin position="22"/>
        <end position="84"/>
    </location>
</feature>
<evidence type="ECO:0000313" key="2">
    <source>
        <dbReference type="EMBL" id="JAA60908.1"/>
    </source>
</evidence>
<proteinExistence type="evidence at transcript level"/>
<reference evidence="2" key="2">
    <citation type="journal article" date="2015" name="J. Proteomics">
        <title>Sexual differences in the sialomes of the zebra tick, Rhipicephalus pulchellus.</title>
        <authorList>
            <person name="Tan A.W."/>
            <person name="Francischetti I.M."/>
            <person name="Slovak M."/>
            <person name="Kini R.M."/>
            <person name="Ribeiro J.M."/>
        </authorList>
    </citation>
    <scope>NUCLEOTIDE SEQUENCE</scope>
    <source>
        <tissue evidence="2">Salivary gland</tissue>
    </source>
</reference>
<reference evidence="2" key="1">
    <citation type="submission" date="2012-11" db="EMBL/GenBank/DDBJ databases">
        <authorList>
            <person name="Lucero-Rivera Y.E."/>
            <person name="Tovar-Ramirez D."/>
        </authorList>
    </citation>
    <scope>NUCLEOTIDE SEQUENCE</scope>
    <source>
        <tissue evidence="2">Salivary gland</tissue>
    </source>
</reference>
<dbReference type="AlphaFoldDB" id="L7MCF4"/>
<name>L7MCF4_RHIPC</name>